<organism evidence="1">
    <name type="scientific">marine sediment metagenome</name>
    <dbReference type="NCBI Taxonomy" id="412755"/>
    <lineage>
        <taxon>unclassified sequences</taxon>
        <taxon>metagenomes</taxon>
        <taxon>ecological metagenomes</taxon>
    </lineage>
</organism>
<proteinExistence type="predicted"/>
<protein>
    <submittedName>
        <fullName evidence="1">Uncharacterized protein</fullName>
    </submittedName>
</protein>
<dbReference type="AlphaFoldDB" id="A0A0F9BVP8"/>
<dbReference type="EMBL" id="LAZR01049938">
    <property type="protein sequence ID" value="KKK88471.1"/>
    <property type="molecule type" value="Genomic_DNA"/>
</dbReference>
<gene>
    <name evidence="1" type="ORF">LCGC14_2742870</name>
</gene>
<comment type="caution">
    <text evidence="1">The sequence shown here is derived from an EMBL/GenBank/DDBJ whole genome shotgun (WGS) entry which is preliminary data.</text>
</comment>
<reference evidence="1" key="1">
    <citation type="journal article" date="2015" name="Nature">
        <title>Complex archaea that bridge the gap between prokaryotes and eukaryotes.</title>
        <authorList>
            <person name="Spang A."/>
            <person name="Saw J.H."/>
            <person name="Jorgensen S.L."/>
            <person name="Zaremba-Niedzwiedzka K."/>
            <person name="Martijn J."/>
            <person name="Lind A.E."/>
            <person name="van Eijk R."/>
            <person name="Schleper C."/>
            <person name="Guy L."/>
            <person name="Ettema T.J."/>
        </authorList>
    </citation>
    <scope>NUCLEOTIDE SEQUENCE</scope>
</reference>
<accession>A0A0F9BVP8</accession>
<name>A0A0F9BVP8_9ZZZZ</name>
<evidence type="ECO:0000313" key="1">
    <source>
        <dbReference type="EMBL" id="KKK88471.1"/>
    </source>
</evidence>
<sequence length="72" mass="7974">MTSTMRAFLEQAAECECDRGILLDRGVARIASKATSDGYGWQIVAPLKVFIINDKGREALKAQRWPTPRPAP</sequence>